<organism evidence="3 4">
    <name type="scientific">Helicovermis profundi</name>
    <dbReference type="NCBI Taxonomy" id="3065157"/>
    <lineage>
        <taxon>Bacteria</taxon>
        <taxon>Bacillati</taxon>
        <taxon>Bacillota</taxon>
        <taxon>Clostridia</taxon>
        <taxon>Helicovermis</taxon>
    </lineage>
</organism>
<dbReference type="InterPro" id="IPR029062">
    <property type="entry name" value="Class_I_gatase-like"/>
</dbReference>
<evidence type="ECO:0000313" key="3">
    <source>
        <dbReference type="EMBL" id="BEP28860.1"/>
    </source>
</evidence>
<dbReference type="Proteomes" id="UP001321786">
    <property type="component" value="Chromosome"/>
</dbReference>
<keyword evidence="1" id="KW-0315">Glutamine amidotransferase</keyword>
<proteinExistence type="predicted"/>
<dbReference type="FunFam" id="3.40.50.880:FF:000003">
    <property type="entry name" value="Anthranilate synthase component II"/>
    <property type="match status" value="1"/>
</dbReference>
<dbReference type="Pfam" id="PF00117">
    <property type="entry name" value="GATase"/>
    <property type="match status" value="1"/>
</dbReference>
<dbReference type="KEGG" id="hprf:HLPR_11910"/>
<dbReference type="RefSeq" id="WP_338537163.1">
    <property type="nucleotide sequence ID" value="NZ_AP028654.1"/>
</dbReference>
<dbReference type="PANTHER" id="PTHR43418:SF4">
    <property type="entry name" value="MULTIFUNCTIONAL TRYPTOPHAN BIOSYNTHESIS PROTEIN"/>
    <property type="match status" value="1"/>
</dbReference>
<dbReference type="GO" id="GO:0004049">
    <property type="term" value="F:anthranilate synthase activity"/>
    <property type="evidence" value="ECO:0007669"/>
    <property type="project" value="TreeGrafter"/>
</dbReference>
<name>A0AAU9E4F1_9FIRM</name>
<dbReference type="PRINTS" id="PR00096">
    <property type="entry name" value="GATASE"/>
</dbReference>
<dbReference type="GO" id="GO:0005829">
    <property type="term" value="C:cytosol"/>
    <property type="evidence" value="ECO:0007669"/>
    <property type="project" value="TreeGrafter"/>
</dbReference>
<evidence type="ECO:0000259" key="2">
    <source>
        <dbReference type="Pfam" id="PF00117"/>
    </source>
</evidence>
<dbReference type="InterPro" id="IPR006221">
    <property type="entry name" value="TrpG/PapA_dom"/>
</dbReference>
<dbReference type="PRINTS" id="PR00097">
    <property type="entry name" value="ANTSNTHASEII"/>
</dbReference>
<dbReference type="InterPro" id="IPR017926">
    <property type="entry name" value="GATASE"/>
</dbReference>
<feature type="domain" description="Glutamine amidotransferase" evidence="2">
    <location>
        <begin position="3"/>
        <end position="184"/>
    </location>
</feature>
<dbReference type="PANTHER" id="PTHR43418">
    <property type="entry name" value="MULTIFUNCTIONAL TRYPTOPHAN BIOSYNTHESIS PROTEIN-RELATED"/>
    <property type="match status" value="1"/>
</dbReference>
<evidence type="ECO:0000256" key="1">
    <source>
        <dbReference type="ARBA" id="ARBA00022962"/>
    </source>
</evidence>
<dbReference type="PROSITE" id="PS51273">
    <property type="entry name" value="GATASE_TYPE_1"/>
    <property type="match status" value="1"/>
</dbReference>
<dbReference type="CDD" id="cd01743">
    <property type="entry name" value="GATase1_Anthranilate_Synthase"/>
    <property type="match status" value="1"/>
</dbReference>
<dbReference type="NCBIfam" id="TIGR00566">
    <property type="entry name" value="trpG_papA"/>
    <property type="match status" value="1"/>
</dbReference>
<reference evidence="3 4" key="1">
    <citation type="submission" date="2023-08" db="EMBL/GenBank/DDBJ databases">
        <title>Helicovermis profunda gen. nov., sp. nov., a novel mesophilic, fermentative bacterium within the Bacillota from a deep-sea hydrothermal vent chimney.</title>
        <authorList>
            <person name="Miyazaki U."/>
            <person name="Mizutani D."/>
            <person name="Hashimoto Y."/>
            <person name="Tame A."/>
            <person name="Sawayama S."/>
            <person name="Miyazaki J."/>
            <person name="Takai K."/>
            <person name="Nakagawa S."/>
        </authorList>
    </citation>
    <scope>NUCLEOTIDE SEQUENCE [LARGE SCALE GENOMIC DNA]</scope>
    <source>
        <strain evidence="3 4">S502</strain>
    </source>
</reference>
<dbReference type="EMBL" id="AP028654">
    <property type="protein sequence ID" value="BEP28860.1"/>
    <property type="molecule type" value="Genomic_DNA"/>
</dbReference>
<dbReference type="InterPro" id="IPR050472">
    <property type="entry name" value="Anth_synth/Amidotransfase"/>
</dbReference>
<dbReference type="SUPFAM" id="SSF52317">
    <property type="entry name" value="Class I glutamine amidotransferase-like"/>
    <property type="match status" value="1"/>
</dbReference>
<dbReference type="GO" id="GO:0000162">
    <property type="term" value="P:L-tryptophan biosynthetic process"/>
    <property type="evidence" value="ECO:0007669"/>
    <property type="project" value="TreeGrafter"/>
</dbReference>
<dbReference type="AlphaFoldDB" id="A0AAU9E4F1"/>
<sequence>MVLVIDNYDSFTFNLVQLISKFTKNIEVRRNDKISLKEIKNKNYSHIIISPGPKYPKDAGITMEVIKNMSGKIPILGVCLGHQAIVEVFGGNIMRLIEPFHGKTSEIKYKKIGIFKNVNGILIGARYHSLVADMKSIPNCLEVIGKSEDNLVMAISHKSFNTIGLQFHPESFLSNNAENIIGTFLNIKGGLK</sequence>
<keyword evidence="4" id="KW-1185">Reference proteome</keyword>
<evidence type="ECO:0000313" key="4">
    <source>
        <dbReference type="Proteomes" id="UP001321786"/>
    </source>
</evidence>
<protein>
    <recommendedName>
        <fullName evidence="2">Glutamine amidotransferase domain-containing protein</fullName>
    </recommendedName>
</protein>
<dbReference type="Gene3D" id="3.40.50.880">
    <property type="match status" value="1"/>
</dbReference>
<accession>A0AAU9E4F1</accession>
<gene>
    <name evidence="3" type="ORF">HLPR_11910</name>
</gene>